<dbReference type="InterPro" id="IPR000315">
    <property type="entry name" value="Znf_B-box"/>
</dbReference>
<dbReference type="Pfam" id="PF00622">
    <property type="entry name" value="SPRY"/>
    <property type="match status" value="1"/>
</dbReference>
<dbReference type="PRINTS" id="PR01407">
    <property type="entry name" value="BUTYPHLNCDUF"/>
</dbReference>
<dbReference type="GO" id="GO:0006355">
    <property type="term" value="P:regulation of DNA-templated transcription"/>
    <property type="evidence" value="ECO:0007669"/>
    <property type="project" value="InterPro"/>
</dbReference>
<dbReference type="InterPro" id="IPR027370">
    <property type="entry name" value="Znf-RING_euk"/>
</dbReference>
<dbReference type="GO" id="GO:0016567">
    <property type="term" value="P:protein ubiquitination"/>
    <property type="evidence" value="ECO:0007669"/>
    <property type="project" value="InterPro"/>
</dbReference>
<evidence type="ECO:0000259" key="9">
    <source>
        <dbReference type="PROSITE" id="PS50805"/>
    </source>
</evidence>
<dbReference type="Pfam" id="PF01352">
    <property type="entry name" value="KRAB"/>
    <property type="match status" value="1"/>
</dbReference>
<dbReference type="InterPro" id="IPR013320">
    <property type="entry name" value="ConA-like_dom_sf"/>
</dbReference>
<organism evidence="10 11">
    <name type="scientific">Geotrypetes seraphini</name>
    <name type="common">Gaboon caecilian</name>
    <name type="synonym">Caecilia seraphini</name>
    <dbReference type="NCBI Taxonomy" id="260995"/>
    <lineage>
        <taxon>Eukaryota</taxon>
        <taxon>Metazoa</taxon>
        <taxon>Chordata</taxon>
        <taxon>Craniata</taxon>
        <taxon>Vertebrata</taxon>
        <taxon>Euteleostomi</taxon>
        <taxon>Amphibia</taxon>
        <taxon>Gymnophiona</taxon>
        <taxon>Geotrypetes</taxon>
    </lineage>
</organism>
<dbReference type="PROSITE" id="PS00518">
    <property type="entry name" value="ZF_RING_1"/>
    <property type="match status" value="2"/>
</dbReference>
<dbReference type="Gene3D" id="6.10.140.140">
    <property type="match status" value="1"/>
</dbReference>
<accession>A0A6P8QRS5</accession>
<evidence type="ECO:0000256" key="3">
    <source>
        <dbReference type="ARBA" id="ARBA00022833"/>
    </source>
</evidence>
<dbReference type="PANTHER" id="PTHR24103">
    <property type="entry name" value="E3 UBIQUITIN-PROTEIN LIGASE TRIM"/>
    <property type="match status" value="1"/>
</dbReference>
<evidence type="ECO:0000256" key="2">
    <source>
        <dbReference type="ARBA" id="ARBA00022771"/>
    </source>
</evidence>
<dbReference type="CDD" id="cd19762">
    <property type="entry name" value="Bbox2_TRIM7-like"/>
    <property type="match status" value="1"/>
</dbReference>
<evidence type="ECO:0000256" key="4">
    <source>
        <dbReference type="PROSITE-ProRule" id="PRU00024"/>
    </source>
</evidence>
<dbReference type="OrthoDB" id="654191at2759"/>
<dbReference type="InterPro" id="IPR043136">
    <property type="entry name" value="B30.2/SPRY_sf"/>
</dbReference>
<dbReference type="Gene3D" id="2.60.120.920">
    <property type="match status" value="1"/>
</dbReference>
<dbReference type="Pfam" id="PF13445">
    <property type="entry name" value="zf-RING_UBOX"/>
    <property type="match status" value="1"/>
</dbReference>
<dbReference type="GeneID" id="117360313"/>
<feature type="coiled-coil region" evidence="5">
    <location>
        <begin position="1268"/>
        <end position="1302"/>
    </location>
</feature>
<dbReference type="SMART" id="SM00589">
    <property type="entry name" value="PRY"/>
    <property type="match status" value="1"/>
</dbReference>
<dbReference type="SUPFAM" id="SSF57850">
    <property type="entry name" value="RING/U-box"/>
    <property type="match status" value="2"/>
</dbReference>
<dbReference type="FunFam" id="2.60.120.920:FF:000004">
    <property type="entry name" value="Butyrophilin subfamily 1 member A1"/>
    <property type="match status" value="1"/>
</dbReference>
<evidence type="ECO:0000256" key="1">
    <source>
        <dbReference type="ARBA" id="ARBA00022723"/>
    </source>
</evidence>
<dbReference type="SUPFAM" id="SSF49899">
    <property type="entry name" value="Concanavalin A-like lectins/glucanases"/>
    <property type="match status" value="1"/>
</dbReference>
<dbReference type="InterPro" id="IPR017907">
    <property type="entry name" value="Znf_RING_CS"/>
</dbReference>
<dbReference type="CDD" id="cd07765">
    <property type="entry name" value="KRAB_A-box"/>
    <property type="match status" value="1"/>
</dbReference>
<dbReference type="SMART" id="SM00184">
    <property type="entry name" value="RING"/>
    <property type="match status" value="2"/>
</dbReference>
<dbReference type="SMART" id="SM00349">
    <property type="entry name" value="KRAB"/>
    <property type="match status" value="1"/>
</dbReference>
<keyword evidence="5" id="KW-0175">Coiled coil</keyword>
<dbReference type="SMART" id="SM00336">
    <property type="entry name" value="BBOX"/>
    <property type="match status" value="2"/>
</dbReference>
<dbReference type="InterPro" id="IPR006574">
    <property type="entry name" value="PRY"/>
</dbReference>
<dbReference type="InterPro" id="IPR003879">
    <property type="entry name" value="Butyrophylin_SPRY"/>
</dbReference>
<sequence>MSQKRSAQASVTFHDVAIYFSEKEWQLLEEWQKELYRNVIKMIHGALTSLGHIIINSGVVFRIKKEKAPYLWNPCDSEGQERIKDPTSCYLSHSPDVFFRIKQEDDPNLRDFHDPEERECISDTITMTDHQIITSILSLSLKSEEEAHPMNDEDPTSFFTRDSVASPDSILELTVGEELFFRDHEDFDGIEHSKSPNTVDPVITTDSILEVKVEEDSHIRNHHDSMEKGYTNSSCTATNNGNAVENLQEEATCSICLDYFKDPVMTKCGHNFCRSCISLCWQSLDSSSFTCPQCRKRSHKPLLTPNRQLASMVKIAQELGPSACSLQQETQCEKHGEKLKLFCEDDQKAICVVCDRAREHKAHAVVPIVEAIIEYKEKLYGIIVPLKRKLEDVLILTSEEEKKPAELKTKVEVERKIIVSKFEELHRLLNEEKRIMLSNLEDRKTELHNKIRTNIIKLTEQSSSVQQLIKEVDGKLHRTNIDVLKEISRMVTAALEDRLHKLQSAVEGFYERFESHSTRLAAVEQRVSDREEAALQERTSIMALQAQVATLTGRLDNQENRQRRNNIRVVGLPELRADHELYAFFQVWLPTWLGLEPAAAGFLCERVHRLGPRTEDKNRARAAIARYLNWREKELIIQAYRRAGVLEYEGKKLLLFNDYSPHVASLRKDMAPLCTAFHRRGVRFALVYPASLRVWVSRIDVEEVPLSDHSPVVLELLFASESEERHWKFPCYLYRDLEFHKYIREQWLEYSSHNNTDDVHPITYWEASKAVLRGFIIAYLSRRRKAMDAELLTLSGELRQFRARHCKSLSAADKDRLLTVWRQIDTILTQRATRDIYFQCYKLYAWGGKTGRLLANLVRPPRTRQVILSIRDSKSTCYTQERQIQQQFVQFYESLYANRPFSDAARDAFFQGLRLPRLMDDQVEQLNTPISSDEVLLGIKKLKLTKAPGPDGFGSEYYKILSDQISPALAGAFNALSESRGLGTPNMAHVVLLPKPGKDPAQVGSYRPISLLNQDAKLFAAILARGLNAFLPLLVHEDQADFVLGRYASMNLIRALMALHSRRGLVSDAAIVGLDMEKAFDSISRQYLFWVLLKVKLLYCSSASSGDIMAASERVLQEIHADLCCPLCLDLFANPVYLDCGHNFCRTCITQHLDRVDPYFSCPICEKVFQDRKLGDSWHLKQLIERLKAIDMKSLAESEVSQCKAHKLPLLLYCEADREAVCMVCRESRRHRSHAMVPIEEAAQEYKEHLQSSLAPLKQELAEMETCKSTDEQKATLLQENLKRLEKTVSSEFEEMHQAMNTEEKILLARLKQEGDKIFKNIDANMMKLKAQISFLNTLVMKITETCEKPPAEMLKDGQAHFNRCDHGMQERPRCESALLDEKFLVFLGHYVGPNLLLKKYKEIVTLNTRTAQPHLVLSADGKTVKYGFVKQNLPDYPERFDFEPCVQGCEGFTSGRHYWEVEVGNGKHWAVGIAAESAKKKGRKRFIPQMGIWSVEHVCDYYDALTFPKSTRLSMKEQPQKVGLYLDYEQQQLSFYNAENMAHIYTFTDFFKEKVFPLFGTYDPVTPLRVCS</sequence>
<name>A0A6P8QRS5_GEOSA</name>
<keyword evidence="3" id="KW-0862">Zinc</keyword>
<dbReference type="SMART" id="SM00504">
    <property type="entry name" value="Ubox"/>
    <property type="match status" value="1"/>
</dbReference>
<dbReference type="SMART" id="SM00449">
    <property type="entry name" value="SPRY"/>
    <property type="match status" value="1"/>
</dbReference>
<evidence type="ECO:0000256" key="5">
    <source>
        <dbReference type="SAM" id="Coils"/>
    </source>
</evidence>
<dbReference type="Pfam" id="PF13765">
    <property type="entry name" value="PRY"/>
    <property type="match status" value="1"/>
</dbReference>
<keyword evidence="2 4" id="KW-0863">Zinc-finger</keyword>
<proteinExistence type="predicted"/>
<dbReference type="PROSITE" id="PS50119">
    <property type="entry name" value="ZF_BBOX"/>
    <property type="match status" value="2"/>
</dbReference>
<reference evidence="11" key="1">
    <citation type="submission" date="2025-08" db="UniProtKB">
        <authorList>
            <consortium name="RefSeq"/>
        </authorList>
    </citation>
    <scope>IDENTIFICATION</scope>
</reference>
<dbReference type="InterPro" id="IPR001870">
    <property type="entry name" value="B30.2/SPRY"/>
</dbReference>
<evidence type="ECO:0000259" key="7">
    <source>
        <dbReference type="PROSITE" id="PS50119"/>
    </source>
</evidence>
<feature type="domain" description="B30.2/SPRY" evidence="8">
    <location>
        <begin position="1385"/>
        <end position="1573"/>
    </location>
</feature>
<dbReference type="CDD" id="cd12888">
    <property type="entry name" value="SPRY_PRY_TRIM7_like"/>
    <property type="match status" value="1"/>
</dbReference>
<dbReference type="InterPro" id="IPR003613">
    <property type="entry name" value="Ubox_domain"/>
</dbReference>
<keyword evidence="10" id="KW-1185">Reference proteome</keyword>
<dbReference type="Pfam" id="PF15227">
    <property type="entry name" value="zf-C3HC4_4"/>
    <property type="match status" value="1"/>
</dbReference>
<evidence type="ECO:0000259" key="8">
    <source>
        <dbReference type="PROSITE" id="PS50188"/>
    </source>
</evidence>
<dbReference type="InterPro" id="IPR013083">
    <property type="entry name" value="Znf_RING/FYVE/PHD"/>
</dbReference>
<dbReference type="InParanoid" id="A0A6P8QRS5"/>
<evidence type="ECO:0000313" key="10">
    <source>
        <dbReference type="Proteomes" id="UP000515159"/>
    </source>
</evidence>
<dbReference type="Pfam" id="PF00643">
    <property type="entry name" value="zf-B_box"/>
    <property type="match status" value="2"/>
</dbReference>
<dbReference type="PROSITE" id="PS50188">
    <property type="entry name" value="B302_SPRY"/>
    <property type="match status" value="1"/>
</dbReference>
<protein>
    <submittedName>
        <fullName evidence="11">Uncharacterized protein LOC117360313</fullName>
    </submittedName>
</protein>
<feature type="domain" description="RING-type" evidence="6">
    <location>
        <begin position="1125"/>
        <end position="1166"/>
    </location>
</feature>
<feature type="domain" description="B box-type" evidence="7">
    <location>
        <begin position="1198"/>
        <end position="1239"/>
    </location>
</feature>
<evidence type="ECO:0000259" key="6">
    <source>
        <dbReference type="PROSITE" id="PS50089"/>
    </source>
</evidence>
<dbReference type="KEGG" id="gsh:117360313"/>
<keyword evidence="1" id="KW-0479">Metal-binding</keyword>
<dbReference type="InterPro" id="IPR050143">
    <property type="entry name" value="TRIM/RBCC"/>
</dbReference>
<evidence type="ECO:0000313" key="11">
    <source>
        <dbReference type="RefSeq" id="XP_033799899.1"/>
    </source>
</evidence>
<dbReference type="Gene3D" id="3.30.70.1820">
    <property type="entry name" value="L1 transposable element, RRM domain"/>
    <property type="match status" value="1"/>
</dbReference>
<dbReference type="SUPFAM" id="SSF57845">
    <property type="entry name" value="B-box zinc-binding domain"/>
    <property type="match status" value="2"/>
</dbReference>
<dbReference type="InterPro" id="IPR001909">
    <property type="entry name" value="KRAB"/>
</dbReference>
<gene>
    <name evidence="11" type="primary">LOC117360313</name>
</gene>
<dbReference type="PROSITE" id="PS50805">
    <property type="entry name" value="KRAB"/>
    <property type="match status" value="1"/>
</dbReference>
<dbReference type="PROSITE" id="PS50089">
    <property type="entry name" value="ZF_RING_2"/>
    <property type="match status" value="2"/>
</dbReference>
<feature type="domain" description="KRAB" evidence="9">
    <location>
        <begin position="11"/>
        <end position="82"/>
    </location>
</feature>
<dbReference type="Gene3D" id="3.30.160.60">
    <property type="entry name" value="Classic Zinc Finger"/>
    <property type="match status" value="2"/>
</dbReference>
<feature type="domain" description="RING-type" evidence="6">
    <location>
        <begin position="253"/>
        <end position="295"/>
    </location>
</feature>
<dbReference type="InterPro" id="IPR003877">
    <property type="entry name" value="SPRY_dom"/>
</dbReference>
<dbReference type="Gene3D" id="3.30.40.10">
    <property type="entry name" value="Zinc/RING finger domain, C3HC4 (zinc finger)"/>
    <property type="match status" value="2"/>
</dbReference>
<dbReference type="GO" id="GO:0004842">
    <property type="term" value="F:ubiquitin-protein transferase activity"/>
    <property type="evidence" value="ECO:0007669"/>
    <property type="project" value="InterPro"/>
</dbReference>
<dbReference type="CDD" id="cd16594">
    <property type="entry name" value="RING-HC_TRIM7-like_C-IV"/>
    <property type="match status" value="1"/>
</dbReference>
<dbReference type="RefSeq" id="XP_033799899.1">
    <property type="nucleotide sequence ID" value="XM_033944008.1"/>
</dbReference>
<dbReference type="InterPro" id="IPR036051">
    <property type="entry name" value="KRAB_dom_sf"/>
</dbReference>
<dbReference type="GO" id="GO:0008270">
    <property type="term" value="F:zinc ion binding"/>
    <property type="evidence" value="ECO:0007669"/>
    <property type="project" value="UniProtKB-KW"/>
</dbReference>
<dbReference type="SUPFAM" id="SSF109640">
    <property type="entry name" value="KRAB domain (Kruppel-associated box)"/>
    <property type="match status" value="1"/>
</dbReference>
<feature type="domain" description="B box-type" evidence="7">
    <location>
        <begin position="327"/>
        <end position="368"/>
    </location>
</feature>
<dbReference type="Proteomes" id="UP000515159">
    <property type="component" value="Chromosome 5"/>
</dbReference>
<dbReference type="InterPro" id="IPR001841">
    <property type="entry name" value="Znf_RING"/>
</dbReference>